<name>A0A0A5G2G2_9BACI</name>
<evidence type="ECO:0000313" key="19">
    <source>
        <dbReference type="Proteomes" id="UP000030403"/>
    </source>
</evidence>
<dbReference type="InterPro" id="IPR001460">
    <property type="entry name" value="PCN-bd_Tpept"/>
</dbReference>
<keyword evidence="12" id="KW-0961">Cell wall biogenesis/degradation</keyword>
<evidence type="ECO:0000256" key="3">
    <source>
        <dbReference type="ARBA" id="ARBA00004752"/>
    </source>
</evidence>
<dbReference type="InterPro" id="IPR036138">
    <property type="entry name" value="PBP_dimer_sf"/>
</dbReference>
<feature type="region of interest" description="Disordered" evidence="14">
    <location>
        <begin position="701"/>
        <end position="723"/>
    </location>
</feature>
<dbReference type="Gene3D" id="3.90.1310.10">
    <property type="entry name" value="Penicillin-binding protein 2a (Domain 2)"/>
    <property type="match status" value="1"/>
</dbReference>
<evidence type="ECO:0000256" key="9">
    <source>
        <dbReference type="ARBA" id="ARBA00022984"/>
    </source>
</evidence>
<evidence type="ECO:0000256" key="12">
    <source>
        <dbReference type="ARBA" id="ARBA00023316"/>
    </source>
</evidence>
<sequence>MGKKKKKNKSHLPFRLNILFFVVFMLFSALILQLGVVQILHGQEAQEEIDRTENVTTKIPVPRGKMYDRYGNLVVDNKPLYSITYTPMKTTDAKDRLKIAQDLANLIEKDTSEVTKRDKQDYWILTAENPYAKLSKDEQKFTEDEEKAGEPSPYEILLDRIKPEDIDYTEDELQIIAIKRELDQAYALSPHIIKNQGVTTAEYARVAEHLTELPGVNVTTDWERQYPYENSYKSYIGAINSIPKNSLEYFLSRGYTRNDRVGTSGLEQMYETVLKGQKEHIQHTTNSDQELVNSKVVQEGERGKDLVLTVDMELQKRLDKIVQKELKAAIDKFPNKNQYMDDAYAVAMDPQTGEILAISGQKWDREDQKFIDTSYLAANGKYEPGSAVKAATLLAGYEEGVVRKGEPIYDSPIKLQGTDEKSSYRNLGEINDIEALKYSSNVYMFHIAMRIGGDPTYEHNEKLDFNPAQFQVMRNYYSQFGLGTETGARLPDNLTPSRDKGDDLLGGKMMDLAIGQYDTYTTLQLAQYISTIANDGYRMKPQFVKEIREPVAKRGKVGSVVESKEPKVMNKITMEDHYLQRVQKGLREVFLSGGTAHSYFKDVDYKVAGKTGTAQRYHYEPVKDKNGDIIRDEDGNVEDYKRVPVENLTLVGYAPYENPEIAFAVVVPDTGVITGGGYQYQTNKEIGRGLLDTYFELKKQRAEGKDVSDQSDESKESQNEDSE</sequence>
<dbReference type="PANTHER" id="PTHR30627:SF2">
    <property type="entry name" value="PEPTIDOGLYCAN D,D-TRANSPEPTIDASE MRDA"/>
    <property type="match status" value="1"/>
</dbReference>
<feature type="domain" description="Penicillin-binding protein dimerisation" evidence="17">
    <location>
        <begin position="58"/>
        <end position="292"/>
    </location>
</feature>
<organism evidence="18 19">
    <name type="scientific">Pontibacillus marinus BH030004 = DSM 16465</name>
    <dbReference type="NCBI Taxonomy" id="1385511"/>
    <lineage>
        <taxon>Bacteria</taxon>
        <taxon>Bacillati</taxon>
        <taxon>Bacillota</taxon>
        <taxon>Bacilli</taxon>
        <taxon>Bacillales</taxon>
        <taxon>Bacillaceae</taxon>
        <taxon>Pontibacillus</taxon>
    </lineage>
</organism>
<dbReference type="InterPro" id="IPR050515">
    <property type="entry name" value="Beta-lactam/transpept"/>
</dbReference>
<dbReference type="PANTHER" id="PTHR30627">
    <property type="entry name" value="PEPTIDOGLYCAN D,D-TRANSPEPTIDASE"/>
    <property type="match status" value="1"/>
</dbReference>
<keyword evidence="9" id="KW-0573">Peptidoglycan synthesis</keyword>
<feature type="transmembrane region" description="Helical" evidence="15">
    <location>
        <begin position="12"/>
        <end position="36"/>
    </location>
</feature>
<dbReference type="Gene3D" id="1.10.10.1230">
    <property type="entry name" value="Penicillin-binding protein, N-terminal non-catalytic domain, head sub-domain"/>
    <property type="match status" value="1"/>
</dbReference>
<keyword evidence="19" id="KW-1185">Reference proteome</keyword>
<dbReference type="STRING" id="1385511.GCA_000425225_00623"/>
<dbReference type="eggNOG" id="COG0768">
    <property type="taxonomic scope" value="Bacteria"/>
</dbReference>
<proteinExistence type="inferred from homology"/>
<dbReference type="GO" id="GO:0008658">
    <property type="term" value="F:penicillin binding"/>
    <property type="evidence" value="ECO:0007669"/>
    <property type="project" value="InterPro"/>
</dbReference>
<dbReference type="GO" id="GO:0071972">
    <property type="term" value="F:peptidoglycan L,D-transpeptidase activity"/>
    <property type="evidence" value="ECO:0007669"/>
    <property type="project" value="TreeGrafter"/>
</dbReference>
<feature type="domain" description="Penicillin-binding protein transpeptidase" evidence="16">
    <location>
        <begin position="344"/>
        <end position="683"/>
    </location>
</feature>
<dbReference type="GO" id="GO:0008360">
    <property type="term" value="P:regulation of cell shape"/>
    <property type="evidence" value="ECO:0007669"/>
    <property type="project" value="UniProtKB-KW"/>
</dbReference>
<dbReference type="EC" id="3.4.16.4" evidence="5"/>
<evidence type="ECO:0000256" key="4">
    <source>
        <dbReference type="ARBA" id="ARBA00007171"/>
    </source>
</evidence>
<reference evidence="18 19" key="1">
    <citation type="submission" date="2013-08" db="EMBL/GenBank/DDBJ databases">
        <authorList>
            <person name="Huang J."/>
            <person name="Wang G."/>
        </authorList>
    </citation>
    <scope>NUCLEOTIDE SEQUENCE [LARGE SCALE GENOMIC DNA]</scope>
    <source>
        <strain evidence="18 19">BH030004</strain>
    </source>
</reference>
<evidence type="ECO:0000256" key="2">
    <source>
        <dbReference type="ARBA" id="ARBA00004236"/>
    </source>
</evidence>
<dbReference type="GO" id="GO:0071555">
    <property type="term" value="P:cell wall organization"/>
    <property type="evidence" value="ECO:0007669"/>
    <property type="project" value="UniProtKB-KW"/>
</dbReference>
<keyword evidence="8" id="KW-0133">Cell shape</keyword>
<comment type="caution">
    <text evidence="18">The sequence shown here is derived from an EMBL/GenBank/DDBJ whole genome shotgun (WGS) entry which is preliminary data.</text>
</comment>
<dbReference type="SUPFAM" id="SSF56519">
    <property type="entry name" value="Penicillin binding protein dimerisation domain"/>
    <property type="match status" value="1"/>
</dbReference>
<accession>A0A0A5G2G2</accession>
<dbReference type="Pfam" id="PF00905">
    <property type="entry name" value="Transpeptidase"/>
    <property type="match status" value="1"/>
</dbReference>
<dbReference type="AlphaFoldDB" id="A0A0A5G2G2"/>
<evidence type="ECO:0000259" key="16">
    <source>
        <dbReference type="Pfam" id="PF00905"/>
    </source>
</evidence>
<evidence type="ECO:0000313" key="18">
    <source>
        <dbReference type="EMBL" id="KGX85338.1"/>
    </source>
</evidence>
<comment type="pathway">
    <text evidence="3">Cell wall biogenesis; peptidoglycan biosynthesis.</text>
</comment>
<evidence type="ECO:0000256" key="13">
    <source>
        <dbReference type="ARBA" id="ARBA00034000"/>
    </source>
</evidence>
<protein>
    <recommendedName>
        <fullName evidence="5">serine-type D-Ala-D-Ala carboxypeptidase</fullName>
        <ecNumber evidence="5">3.4.16.4</ecNumber>
    </recommendedName>
</protein>
<keyword evidence="7 15" id="KW-0812">Transmembrane</keyword>
<comment type="similarity">
    <text evidence="4">Belongs to the transpeptidase family.</text>
</comment>
<gene>
    <name evidence="18" type="ORF">N783_14930</name>
</gene>
<evidence type="ECO:0000256" key="5">
    <source>
        <dbReference type="ARBA" id="ARBA00012448"/>
    </source>
</evidence>
<evidence type="ECO:0000259" key="17">
    <source>
        <dbReference type="Pfam" id="PF03717"/>
    </source>
</evidence>
<evidence type="ECO:0000256" key="15">
    <source>
        <dbReference type="SAM" id="Phobius"/>
    </source>
</evidence>
<dbReference type="Proteomes" id="UP000030403">
    <property type="component" value="Unassembled WGS sequence"/>
</dbReference>
<evidence type="ECO:0000256" key="11">
    <source>
        <dbReference type="ARBA" id="ARBA00023136"/>
    </source>
</evidence>
<keyword evidence="10 15" id="KW-1133">Transmembrane helix</keyword>
<dbReference type="SUPFAM" id="SSF56601">
    <property type="entry name" value="beta-lactamase/transpeptidase-like"/>
    <property type="match status" value="1"/>
</dbReference>
<dbReference type="Gene3D" id="3.40.710.10">
    <property type="entry name" value="DD-peptidase/beta-lactamase superfamily"/>
    <property type="match status" value="1"/>
</dbReference>
<dbReference type="OrthoDB" id="9770103at2"/>
<comment type="catalytic activity">
    <reaction evidence="13">
        <text>Preferential cleavage: (Ac)2-L-Lys-D-Ala-|-D-Ala. Also transpeptidation of peptidyl-alanyl moieties that are N-acyl substituents of D-alanine.</text>
        <dbReference type="EC" id="3.4.16.4"/>
    </reaction>
</comment>
<evidence type="ECO:0000256" key="10">
    <source>
        <dbReference type="ARBA" id="ARBA00022989"/>
    </source>
</evidence>
<dbReference type="RefSeq" id="WP_027448071.1">
    <property type="nucleotide sequence ID" value="NZ_AVPF01000041.1"/>
</dbReference>
<keyword evidence="11 15" id="KW-0472">Membrane</keyword>
<dbReference type="GO" id="GO:0005886">
    <property type="term" value="C:plasma membrane"/>
    <property type="evidence" value="ECO:0007669"/>
    <property type="project" value="UniProtKB-SubCell"/>
</dbReference>
<evidence type="ECO:0000256" key="6">
    <source>
        <dbReference type="ARBA" id="ARBA00022475"/>
    </source>
</evidence>
<evidence type="ECO:0000256" key="8">
    <source>
        <dbReference type="ARBA" id="ARBA00022960"/>
    </source>
</evidence>
<dbReference type="GO" id="GO:0009002">
    <property type="term" value="F:serine-type D-Ala-D-Ala carboxypeptidase activity"/>
    <property type="evidence" value="ECO:0007669"/>
    <property type="project" value="UniProtKB-EC"/>
</dbReference>
<dbReference type="InterPro" id="IPR012338">
    <property type="entry name" value="Beta-lactam/transpept-like"/>
</dbReference>
<evidence type="ECO:0000256" key="14">
    <source>
        <dbReference type="SAM" id="MobiDB-lite"/>
    </source>
</evidence>
<dbReference type="Pfam" id="PF03717">
    <property type="entry name" value="PBP_dimer"/>
    <property type="match status" value="1"/>
</dbReference>
<keyword evidence="6" id="KW-1003">Cell membrane</keyword>
<comment type="subcellular location">
    <subcellularLocation>
        <location evidence="2">Cell membrane</location>
    </subcellularLocation>
    <subcellularLocation>
        <location evidence="1">Membrane</location>
        <topology evidence="1">Single-pass membrane protein</topology>
    </subcellularLocation>
</comment>
<dbReference type="InterPro" id="IPR005311">
    <property type="entry name" value="PBP_dimer"/>
</dbReference>
<dbReference type="GO" id="GO:0009252">
    <property type="term" value="P:peptidoglycan biosynthetic process"/>
    <property type="evidence" value="ECO:0007669"/>
    <property type="project" value="UniProtKB-UniPathway"/>
</dbReference>
<evidence type="ECO:0000256" key="7">
    <source>
        <dbReference type="ARBA" id="ARBA00022692"/>
    </source>
</evidence>
<dbReference type="UniPathway" id="UPA00219"/>
<evidence type="ECO:0000256" key="1">
    <source>
        <dbReference type="ARBA" id="ARBA00004167"/>
    </source>
</evidence>
<dbReference type="EMBL" id="AVPF01000041">
    <property type="protein sequence ID" value="KGX85338.1"/>
    <property type="molecule type" value="Genomic_DNA"/>
</dbReference>